<dbReference type="AlphaFoldDB" id="A0A8S1EU64"/>
<comment type="caution">
    <text evidence="1">The sequence shown here is derived from an EMBL/GenBank/DDBJ whole genome shotgun (WGS) entry which is preliminary data.</text>
</comment>
<accession>A0A8S1EU64</accession>
<keyword evidence="2" id="KW-1185">Reference proteome</keyword>
<gene>
    <name evidence="1" type="ORF">CBOVIS_LOCUS5569</name>
</gene>
<evidence type="ECO:0000313" key="2">
    <source>
        <dbReference type="Proteomes" id="UP000494206"/>
    </source>
</evidence>
<dbReference type="EMBL" id="CADEPM010000003">
    <property type="protein sequence ID" value="CAB3403046.1"/>
    <property type="molecule type" value="Genomic_DNA"/>
</dbReference>
<name>A0A8S1EU64_9PELO</name>
<sequence>MSMDKRIEDVVMDEEKKAEVVPPRRVVFGATVKEVHLEVIEGPMLGRKRTRTTGPLVGVVRSKIQDEPTRPKKPRVVTQAEMWSRFGPLDRLMVEAERVTPEMFCWAYCQSSGCRSECPCVKDEVLCCSICPCTPQNCKNHDVARMMAKWKARQERRSKIIEANNQWSRIPVAVEDAPVAVVGAEMEDDAEEDEMNI</sequence>
<dbReference type="Proteomes" id="UP000494206">
    <property type="component" value="Unassembled WGS sequence"/>
</dbReference>
<organism evidence="1 2">
    <name type="scientific">Caenorhabditis bovis</name>
    <dbReference type="NCBI Taxonomy" id="2654633"/>
    <lineage>
        <taxon>Eukaryota</taxon>
        <taxon>Metazoa</taxon>
        <taxon>Ecdysozoa</taxon>
        <taxon>Nematoda</taxon>
        <taxon>Chromadorea</taxon>
        <taxon>Rhabditida</taxon>
        <taxon>Rhabditina</taxon>
        <taxon>Rhabditomorpha</taxon>
        <taxon>Rhabditoidea</taxon>
        <taxon>Rhabditidae</taxon>
        <taxon>Peloderinae</taxon>
        <taxon>Caenorhabditis</taxon>
    </lineage>
</organism>
<proteinExistence type="predicted"/>
<evidence type="ECO:0000313" key="1">
    <source>
        <dbReference type="EMBL" id="CAB3403046.1"/>
    </source>
</evidence>
<protein>
    <submittedName>
        <fullName evidence="1">Uncharacterized protein</fullName>
    </submittedName>
</protein>
<reference evidence="1 2" key="1">
    <citation type="submission" date="2020-04" db="EMBL/GenBank/DDBJ databases">
        <authorList>
            <person name="Laetsch R D."/>
            <person name="Stevens L."/>
            <person name="Kumar S."/>
            <person name="Blaxter L. M."/>
        </authorList>
    </citation>
    <scope>NUCLEOTIDE SEQUENCE [LARGE SCALE GENOMIC DNA]</scope>
</reference>